<protein>
    <submittedName>
        <fullName evidence="1">Uncharacterized protein</fullName>
    </submittedName>
</protein>
<evidence type="ECO:0000313" key="2">
    <source>
        <dbReference type="Proteomes" id="UP001314170"/>
    </source>
</evidence>
<gene>
    <name evidence="1" type="ORF">DCAF_LOCUS20884</name>
</gene>
<name>A0AAV1S9T0_9ROSI</name>
<evidence type="ECO:0000313" key="1">
    <source>
        <dbReference type="EMBL" id="CAK7348191.1"/>
    </source>
</evidence>
<dbReference type="Proteomes" id="UP001314170">
    <property type="component" value="Unassembled WGS sequence"/>
</dbReference>
<keyword evidence="2" id="KW-1185">Reference proteome</keyword>
<sequence length="54" mass="6179">MHRLCSNPELASEVKQSDIKPNLMPHLLLMWSLQTTLSLSEFVEQLESLKSPDL</sequence>
<dbReference type="AlphaFoldDB" id="A0AAV1S9T0"/>
<dbReference type="EMBL" id="CAWUPB010001173">
    <property type="protein sequence ID" value="CAK7348191.1"/>
    <property type="molecule type" value="Genomic_DNA"/>
</dbReference>
<comment type="caution">
    <text evidence="1">The sequence shown here is derived from an EMBL/GenBank/DDBJ whole genome shotgun (WGS) entry which is preliminary data.</text>
</comment>
<accession>A0AAV1S9T0</accession>
<proteinExistence type="predicted"/>
<organism evidence="1 2">
    <name type="scientific">Dovyalis caffra</name>
    <dbReference type="NCBI Taxonomy" id="77055"/>
    <lineage>
        <taxon>Eukaryota</taxon>
        <taxon>Viridiplantae</taxon>
        <taxon>Streptophyta</taxon>
        <taxon>Embryophyta</taxon>
        <taxon>Tracheophyta</taxon>
        <taxon>Spermatophyta</taxon>
        <taxon>Magnoliopsida</taxon>
        <taxon>eudicotyledons</taxon>
        <taxon>Gunneridae</taxon>
        <taxon>Pentapetalae</taxon>
        <taxon>rosids</taxon>
        <taxon>fabids</taxon>
        <taxon>Malpighiales</taxon>
        <taxon>Salicaceae</taxon>
        <taxon>Flacourtieae</taxon>
        <taxon>Dovyalis</taxon>
    </lineage>
</organism>
<reference evidence="1 2" key="1">
    <citation type="submission" date="2024-01" db="EMBL/GenBank/DDBJ databases">
        <authorList>
            <person name="Waweru B."/>
        </authorList>
    </citation>
    <scope>NUCLEOTIDE SEQUENCE [LARGE SCALE GENOMIC DNA]</scope>
</reference>